<organism evidence="2 3">
    <name type="scientific">Umbra pygmaea</name>
    <name type="common">Eastern mudminnow</name>
    <dbReference type="NCBI Taxonomy" id="75934"/>
    <lineage>
        <taxon>Eukaryota</taxon>
        <taxon>Metazoa</taxon>
        <taxon>Chordata</taxon>
        <taxon>Craniata</taxon>
        <taxon>Vertebrata</taxon>
        <taxon>Euteleostomi</taxon>
        <taxon>Actinopterygii</taxon>
        <taxon>Neopterygii</taxon>
        <taxon>Teleostei</taxon>
        <taxon>Protacanthopterygii</taxon>
        <taxon>Esociformes</taxon>
        <taxon>Umbridae</taxon>
        <taxon>Umbra</taxon>
    </lineage>
</organism>
<keyword evidence="3" id="KW-1185">Reference proteome</keyword>
<name>A0ABD0WQM1_UMBPY</name>
<gene>
    <name evidence="2" type="ORF">UPYG_G00176620</name>
</gene>
<dbReference type="Proteomes" id="UP001557470">
    <property type="component" value="Unassembled WGS sequence"/>
</dbReference>
<reference evidence="2 3" key="1">
    <citation type="submission" date="2024-06" db="EMBL/GenBank/DDBJ databases">
        <authorList>
            <person name="Pan Q."/>
            <person name="Wen M."/>
            <person name="Jouanno E."/>
            <person name="Zahm M."/>
            <person name="Klopp C."/>
            <person name="Cabau C."/>
            <person name="Louis A."/>
            <person name="Berthelot C."/>
            <person name="Parey E."/>
            <person name="Roest Crollius H."/>
            <person name="Montfort J."/>
            <person name="Robinson-Rechavi M."/>
            <person name="Bouchez O."/>
            <person name="Lampietro C."/>
            <person name="Lopez Roques C."/>
            <person name="Donnadieu C."/>
            <person name="Postlethwait J."/>
            <person name="Bobe J."/>
            <person name="Verreycken H."/>
            <person name="Guiguen Y."/>
        </authorList>
    </citation>
    <scope>NUCLEOTIDE SEQUENCE [LARGE SCALE GENOMIC DNA]</scope>
    <source>
        <strain evidence="2">Up_M1</strain>
        <tissue evidence="2">Testis</tissue>
    </source>
</reference>
<feature type="region of interest" description="Disordered" evidence="1">
    <location>
        <begin position="285"/>
        <end position="307"/>
    </location>
</feature>
<accession>A0ABD0WQM1</accession>
<feature type="compositionally biased region" description="Basic and acidic residues" evidence="1">
    <location>
        <begin position="285"/>
        <end position="298"/>
    </location>
</feature>
<evidence type="ECO:0000313" key="3">
    <source>
        <dbReference type="Proteomes" id="UP001557470"/>
    </source>
</evidence>
<dbReference type="InterPro" id="IPR026111">
    <property type="entry name" value="Abra"/>
</dbReference>
<sequence>MSHCGPATALYDYLFKALCSNRKAAKDYLNSVILFLPTPSTQHIQHHQPGAMASTAQEERPLVRAIRKIKCAAMVHSLAKSWQSWANENTVKQETIPSGWMPTSITEDEEKEKQNKTKIIVKTRVVEGDIDSSSLIRTGDVIKSHLPKQSEFSSDLVSSIKDRIQMVPEEVNKPFLGSESPTRRRLAVRAHVHLGSQEGQLGSCSSSLETEDSGLREEVGLGVNSDQSELSQLKKRINRPKIKVATIGDIKSRWQQWSHQHVESQRLNPFSDEFDYEYAMAQRLQKGDDGYGRPKDGTKTAMRGNHG</sequence>
<protein>
    <submittedName>
        <fullName evidence="2">Uncharacterized protein</fullName>
    </submittedName>
</protein>
<dbReference type="PANTHER" id="PTHR22739:SF21">
    <property type="entry name" value="ACTIN-BINDING RHO-ACTIVATING PROTEIN"/>
    <property type="match status" value="1"/>
</dbReference>
<proteinExistence type="predicted"/>
<dbReference type="AlphaFoldDB" id="A0ABD0WQM1"/>
<evidence type="ECO:0000313" key="2">
    <source>
        <dbReference type="EMBL" id="KAL0978855.1"/>
    </source>
</evidence>
<evidence type="ECO:0000256" key="1">
    <source>
        <dbReference type="SAM" id="MobiDB-lite"/>
    </source>
</evidence>
<dbReference type="EMBL" id="JAGEUA010000005">
    <property type="protein sequence ID" value="KAL0978855.1"/>
    <property type="molecule type" value="Genomic_DNA"/>
</dbReference>
<dbReference type="PANTHER" id="PTHR22739">
    <property type="entry name" value="STRIATED MUSCLE ACTIVATOR OF RHO-DEPENDENT SIGNALING-RELATED"/>
    <property type="match status" value="1"/>
</dbReference>
<comment type="caution">
    <text evidence="2">The sequence shown here is derived from an EMBL/GenBank/DDBJ whole genome shotgun (WGS) entry which is preliminary data.</text>
</comment>